<feature type="chain" id="PRO_5045200078" evidence="1">
    <location>
        <begin position="19"/>
        <end position="121"/>
    </location>
</feature>
<dbReference type="EMBL" id="JASSZA010000012">
    <property type="protein sequence ID" value="KAK2096873.1"/>
    <property type="molecule type" value="Genomic_DNA"/>
</dbReference>
<evidence type="ECO:0000256" key="1">
    <source>
        <dbReference type="SAM" id="SignalP"/>
    </source>
</evidence>
<reference evidence="2 3" key="1">
    <citation type="submission" date="2023-05" db="EMBL/GenBank/DDBJ databases">
        <title>B98-5 Cell Line De Novo Hybrid Assembly: An Optical Mapping Approach.</title>
        <authorList>
            <person name="Kananen K."/>
            <person name="Auerbach J.A."/>
            <person name="Kautto E."/>
            <person name="Blachly J.S."/>
        </authorList>
    </citation>
    <scope>NUCLEOTIDE SEQUENCE [LARGE SCALE GENOMIC DNA]</scope>
    <source>
        <strain evidence="2">B95-8</strain>
        <tissue evidence="2">Cell line</tissue>
    </source>
</reference>
<organism evidence="2 3">
    <name type="scientific">Saguinus oedipus</name>
    <name type="common">Cotton-top tamarin</name>
    <name type="synonym">Oedipomidas oedipus</name>
    <dbReference type="NCBI Taxonomy" id="9490"/>
    <lineage>
        <taxon>Eukaryota</taxon>
        <taxon>Metazoa</taxon>
        <taxon>Chordata</taxon>
        <taxon>Craniata</taxon>
        <taxon>Vertebrata</taxon>
        <taxon>Euteleostomi</taxon>
        <taxon>Mammalia</taxon>
        <taxon>Eutheria</taxon>
        <taxon>Euarchontoglires</taxon>
        <taxon>Primates</taxon>
        <taxon>Haplorrhini</taxon>
        <taxon>Platyrrhini</taxon>
        <taxon>Cebidae</taxon>
        <taxon>Callitrichinae</taxon>
        <taxon>Saguinus</taxon>
    </lineage>
</organism>
<dbReference type="InterPro" id="IPR009281">
    <property type="entry name" value="TMEM176A/TMEM176B"/>
</dbReference>
<keyword evidence="1" id="KW-0732">Signal</keyword>
<dbReference type="Proteomes" id="UP001266305">
    <property type="component" value="Unassembled WGS sequence"/>
</dbReference>
<feature type="non-terminal residue" evidence="2">
    <location>
        <position position="1"/>
    </location>
</feature>
<evidence type="ECO:0000313" key="3">
    <source>
        <dbReference type="Proteomes" id="UP001266305"/>
    </source>
</evidence>
<keyword evidence="3" id="KW-1185">Reference proteome</keyword>
<comment type="caution">
    <text evidence="2">The sequence shown here is derived from an EMBL/GenBank/DDBJ whole genome shotgun (WGS) entry which is preliminary data.</text>
</comment>
<sequence length="121" mass="13686">GYVCSLLTLAGFATAVAAAVLCVNSLIWQTDDLSYIDTVCDSPDPVIPTVEYGRMWQARQEISWRQIDCRDHMRLLRVSRKSPVFRDPPQLFAPRELGVLEDRDVGTLRLDLMLGLVHEVL</sequence>
<proteinExistence type="predicted"/>
<evidence type="ECO:0000313" key="2">
    <source>
        <dbReference type="EMBL" id="KAK2096873.1"/>
    </source>
</evidence>
<feature type="signal peptide" evidence="1">
    <location>
        <begin position="1"/>
        <end position="18"/>
    </location>
</feature>
<dbReference type="PANTHER" id="PTHR15756">
    <property type="entry name" value="LR8/HCA112"/>
    <property type="match status" value="1"/>
</dbReference>
<gene>
    <name evidence="2" type="ORF">P7K49_025907</name>
</gene>
<protein>
    <submittedName>
        <fullName evidence="2">Uncharacterized protein</fullName>
    </submittedName>
</protein>
<accession>A0ABQ9UIH5</accession>
<name>A0ABQ9UIH5_SAGOE</name>
<dbReference type="PANTHER" id="PTHR15756:SF7">
    <property type="entry name" value="TRANSMEMBRANE PROTEIN 176B"/>
    <property type="match status" value="1"/>
</dbReference>
<feature type="non-terminal residue" evidence="2">
    <location>
        <position position="121"/>
    </location>
</feature>